<name>A0A0F9CHM7_9ZZZZ</name>
<accession>A0A0F9CHM7</accession>
<dbReference type="EMBL" id="LAZR01036026">
    <property type="protein sequence ID" value="KKL25937.1"/>
    <property type="molecule type" value="Genomic_DNA"/>
</dbReference>
<sequence length="280" mass="31519">MREFVGIHHTENSAEKRVIAPFLKMAITIHLRLLAARAPAVLISTKEESLKSTAANLEIAVNEIPKEIGLQNTLRRVVLEAMFSSTGGVAKVGLYTVGELLGHRIGAPFVDVIPQDNYILDMSAKHISQIQYEGNDYWLDYEDVMESDWLPKESRIGLESDRYTIIGEAGEERAESIGQDESADLFKKKIYLRDVWLPSEKLMVTYAVKSKKRLKTIDWTGPELGPYAKLRFDDVPGNLLSLAPISIWRDIHELANVLYRKLADQADAQNVQVYLHDGAI</sequence>
<feature type="non-terminal residue" evidence="1">
    <location>
        <position position="280"/>
    </location>
</feature>
<evidence type="ECO:0000313" key="1">
    <source>
        <dbReference type="EMBL" id="KKL25937.1"/>
    </source>
</evidence>
<proteinExistence type="predicted"/>
<comment type="caution">
    <text evidence="1">The sequence shown here is derived from an EMBL/GenBank/DDBJ whole genome shotgun (WGS) entry which is preliminary data.</text>
</comment>
<protein>
    <submittedName>
        <fullName evidence="1">Uncharacterized protein</fullName>
    </submittedName>
</protein>
<reference evidence="1" key="1">
    <citation type="journal article" date="2015" name="Nature">
        <title>Complex archaea that bridge the gap between prokaryotes and eukaryotes.</title>
        <authorList>
            <person name="Spang A."/>
            <person name="Saw J.H."/>
            <person name="Jorgensen S.L."/>
            <person name="Zaremba-Niedzwiedzka K."/>
            <person name="Martijn J."/>
            <person name="Lind A.E."/>
            <person name="van Eijk R."/>
            <person name="Schleper C."/>
            <person name="Guy L."/>
            <person name="Ettema T.J."/>
        </authorList>
    </citation>
    <scope>NUCLEOTIDE SEQUENCE</scope>
</reference>
<gene>
    <name evidence="1" type="ORF">LCGC14_2400290</name>
</gene>
<dbReference type="AlphaFoldDB" id="A0A0F9CHM7"/>
<organism evidence="1">
    <name type="scientific">marine sediment metagenome</name>
    <dbReference type="NCBI Taxonomy" id="412755"/>
    <lineage>
        <taxon>unclassified sequences</taxon>
        <taxon>metagenomes</taxon>
        <taxon>ecological metagenomes</taxon>
    </lineage>
</organism>